<reference evidence="2 3" key="1">
    <citation type="journal article" date="2019" name="ISME J.">
        <title>Genome analyses of uncultured TG2/ZB3 bacteria in 'Margulisbacteria' specifically attached to ectosymbiotic spirochetes of protists in the termite gut.</title>
        <authorList>
            <person name="Utami Y.D."/>
            <person name="Kuwahara H."/>
            <person name="Igai K."/>
            <person name="Murakami T."/>
            <person name="Sugaya K."/>
            <person name="Morikawa T."/>
            <person name="Nagura Y."/>
            <person name="Yuki M."/>
            <person name="Deevong P."/>
            <person name="Inoue T."/>
            <person name="Kihara K."/>
            <person name="Lo N."/>
            <person name="Yamada A."/>
            <person name="Ohkuma M."/>
            <person name="Hongoh Y."/>
        </authorList>
    </citation>
    <scope>NUCLEOTIDE SEQUENCE [LARGE SCALE GENOMIC DNA]</scope>
    <source>
        <strain evidence="2">NkOx7-01</strain>
    </source>
</reference>
<name>A0A388TDA1_TERA1</name>
<dbReference type="PANTHER" id="PTHR46609:SF6">
    <property type="entry name" value="EXONUCLEASE, PHAGE-TYPE_RECB, C-TERMINAL DOMAIN-CONTAINING PROTEIN-RELATED"/>
    <property type="match status" value="1"/>
</dbReference>
<dbReference type="NCBIfam" id="TIGR03033">
    <property type="entry name" value="phage_rel_nuc"/>
    <property type="match status" value="1"/>
</dbReference>
<dbReference type="Gene3D" id="3.90.320.10">
    <property type="match status" value="1"/>
</dbReference>
<comment type="caution">
    <text evidence="2">The sequence shown here is derived from an EMBL/GenBank/DDBJ whole genome shotgun (WGS) entry which is preliminary data.</text>
</comment>
<organism evidence="2 3">
    <name type="scientific">Termititenax aidoneus</name>
    <dbReference type="NCBI Taxonomy" id="2218524"/>
    <lineage>
        <taxon>Bacteria</taxon>
        <taxon>Bacillati</taxon>
        <taxon>Candidatus Margulisiibacteriota</taxon>
        <taxon>Candidatus Termititenacia</taxon>
        <taxon>Candidatus Termititenacales</taxon>
        <taxon>Candidatus Termititenacaceae</taxon>
        <taxon>Candidatus Termititenax</taxon>
    </lineage>
</organism>
<proteinExistence type="predicted"/>
<dbReference type="InterPro" id="IPR011335">
    <property type="entry name" value="Restrct_endonuc-II-like"/>
</dbReference>
<dbReference type="InterPro" id="IPR051703">
    <property type="entry name" value="NF-kappa-B_Signaling_Reg"/>
</dbReference>
<dbReference type="InterPro" id="IPR011604">
    <property type="entry name" value="PDDEXK-like_dom_sf"/>
</dbReference>
<sequence length="212" mass="24565">MTALDQWLKERQSGIGGSDASAVIGCNPWRTNQELYDLKTGQAAVPEILNEEAVKYGLAAEAPLRELFALDYPRYEVYHAEYEIHRHAEYPFLLGTYDGILTDKETGERGILEIKTTTITKSMLWEKWNDKVPQNYFVQVLHYLLVSGFSFAILCAQLKTEWGDGVRKIIRHYEFRRADHEADIEYLKNAEIDFWQNNVLKRVRPALILPQI</sequence>
<gene>
    <name evidence="2" type="primary">yqaJ</name>
    <name evidence="2" type="ORF">NO1_1997</name>
</gene>
<dbReference type="Pfam" id="PF09588">
    <property type="entry name" value="YqaJ"/>
    <property type="match status" value="1"/>
</dbReference>
<evidence type="ECO:0000259" key="1">
    <source>
        <dbReference type="Pfam" id="PF09588"/>
    </source>
</evidence>
<dbReference type="PANTHER" id="PTHR46609">
    <property type="entry name" value="EXONUCLEASE, PHAGE-TYPE/RECB, C-TERMINAL DOMAIN-CONTAINING PROTEIN"/>
    <property type="match status" value="1"/>
</dbReference>
<evidence type="ECO:0000313" key="3">
    <source>
        <dbReference type="Proteomes" id="UP000269352"/>
    </source>
</evidence>
<dbReference type="InterPro" id="IPR017482">
    <property type="entry name" value="Lambda-type_endonuclease"/>
</dbReference>
<keyword evidence="3" id="KW-1185">Reference proteome</keyword>
<feature type="domain" description="YqaJ viral recombinase" evidence="1">
    <location>
        <begin position="6"/>
        <end position="149"/>
    </location>
</feature>
<accession>A0A388TDA1</accession>
<dbReference type="EMBL" id="BGZN01000103">
    <property type="protein sequence ID" value="GBR74904.1"/>
    <property type="molecule type" value="Genomic_DNA"/>
</dbReference>
<dbReference type="AlphaFoldDB" id="A0A388TDA1"/>
<dbReference type="InterPro" id="IPR019080">
    <property type="entry name" value="YqaJ_viral_recombinase"/>
</dbReference>
<dbReference type="SUPFAM" id="SSF52980">
    <property type="entry name" value="Restriction endonuclease-like"/>
    <property type="match status" value="1"/>
</dbReference>
<protein>
    <submittedName>
        <fullName evidence="2">Phage recombinase YqaJ</fullName>
    </submittedName>
</protein>
<evidence type="ECO:0000313" key="2">
    <source>
        <dbReference type="EMBL" id="GBR74904.1"/>
    </source>
</evidence>
<dbReference type="Proteomes" id="UP000269352">
    <property type="component" value="Unassembled WGS sequence"/>
</dbReference>